<protein>
    <submittedName>
        <fullName evidence="1">Uncharacterized protein</fullName>
    </submittedName>
</protein>
<evidence type="ECO:0000313" key="1">
    <source>
        <dbReference type="EMBL" id="KAG7305562.1"/>
    </source>
</evidence>
<gene>
    <name evidence="1" type="ORF">JYU34_009645</name>
</gene>
<accession>A0ABQ7QK57</accession>
<evidence type="ECO:0000313" key="2">
    <source>
        <dbReference type="Proteomes" id="UP000823941"/>
    </source>
</evidence>
<comment type="caution">
    <text evidence="1">The sequence shown here is derived from an EMBL/GenBank/DDBJ whole genome shotgun (WGS) entry which is preliminary data.</text>
</comment>
<name>A0ABQ7QK57_PLUXY</name>
<keyword evidence="2" id="KW-1185">Reference proteome</keyword>
<sequence>MNYSKLDHGEDCVCCKCISGLFVSKKPAAKSKVTTETTTSCGSIRRTGRNQVIGTDPINFKNNLAPQTSITNASLPEPKASAFKKGKRVKKKIKFEKEPPTLKEILHMPEQKLKIKFKAPATLPYVGASGGVPRDGVLCGTAEPAGPEEFRWVTATGRPDCEGHVCCRCPDPQGTSVENCM</sequence>
<proteinExistence type="predicted"/>
<dbReference type="Proteomes" id="UP000823941">
    <property type="component" value="Chromosome 13"/>
</dbReference>
<organism evidence="1 2">
    <name type="scientific">Plutella xylostella</name>
    <name type="common">Diamondback moth</name>
    <name type="synonym">Plutella maculipennis</name>
    <dbReference type="NCBI Taxonomy" id="51655"/>
    <lineage>
        <taxon>Eukaryota</taxon>
        <taxon>Metazoa</taxon>
        <taxon>Ecdysozoa</taxon>
        <taxon>Arthropoda</taxon>
        <taxon>Hexapoda</taxon>
        <taxon>Insecta</taxon>
        <taxon>Pterygota</taxon>
        <taxon>Neoptera</taxon>
        <taxon>Endopterygota</taxon>
        <taxon>Lepidoptera</taxon>
        <taxon>Glossata</taxon>
        <taxon>Ditrysia</taxon>
        <taxon>Yponomeutoidea</taxon>
        <taxon>Plutellidae</taxon>
        <taxon>Plutella</taxon>
    </lineage>
</organism>
<reference evidence="1 2" key="1">
    <citation type="submission" date="2021-06" db="EMBL/GenBank/DDBJ databases">
        <title>A haploid diamondback moth (Plutella xylostella L.) genome assembly resolves 31 chromosomes and identifies a diamide resistance mutation.</title>
        <authorList>
            <person name="Ward C.M."/>
            <person name="Perry K.D."/>
            <person name="Baker G."/>
            <person name="Powis K."/>
            <person name="Heckel D.G."/>
            <person name="Baxter S.W."/>
        </authorList>
    </citation>
    <scope>NUCLEOTIDE SEQUENCE [LARGE SCALE GENOMIC DNA]</scope>
    <source>
        <strain evidence="1 2">LV</strain>
        <tissue evidence="1">Single pupa</tissue>
    </source>
</reference>
<dbReference type="EMBL" id="JAHIBW010000013">
    <property type="protein sequence ID" value="KAG7305562.1"/>
    <property type="molecule type" value="Genomic_DNA"/>
</dbReference>